<evidence type="ECO:0000313" key="2">
    <source>
        <dbReference type="Proteomes" id="UP000009154"/>
    </source>
</evidence>
<dbReference type="eggNOG" id="ENOG50325N6">
    <property type="taxonomic scope" value="Bacteria"/>
</dbReference>
<evidence type="ECO:0000313" key="1">
    <source>
        <dbReference type="EMBL" id="AFA74213.1"/>
    </source>
</evidence>
<dbReference type="STRING" id="1112204.GPOL_c31980"/>
<sequence>MAGWRSRLGVLASRGETSGPRVDEARAALSWWRLRAAVDREVASGLVDQDQADSVLEALLGLETAMPST</sequence>
<dbReference type="AlphaFoldDB" id="H6MX95"/>
<reference evidence="1 2" key="1">
    <citation type="journal article" date="2012" name="Appl. Environ. Microbiol.">
        <title>Involvement of two latex-clearing proteins during rubber degradation and insights into the subsequent degradation pathway revealed by the genome sequence of Gordonia polyisoprenivorans strain VH2.</title>
        <authorList>
            <person name="Hiessl S."/>
            <person name="Schuldes J."/>
            <person name="Thurmer A."/>
            <person name="Halbsguth T."/>
            <person name="Broker D."/>
            <person name="Angelov A."/>
            <person name="Liebl W."/>
            <person name="Daniel R."/>
            <person name="Steinbuchel A."/>
        </authorList>
    </citation>
    <scope>NUCLEOTIDE SEQUENCE [LARGE SCALE GENOMIC DNA]</scope>
    <source>
        <strain evidence="2">DSM 44266 / VH2</strain>
    </source>
</reference>
<name>H6MX95_GORPV</name>
<dbReference type="KEGG" id="gpo:GPOL_c31980"/>
<protein>
    <submittedName>
        <fullName evidence="1">Uncharacterized protein</fullName>
    </submittedName>
</protein>
<organism evidence="1 2">
    <name type="scientific">Gordonia polyisoprenivorans (strain DSM 44266 / VH2)</name>
    <dbReference type="NCBI Taxonomy" id="1112204"/>
    <lineage>
        <taxon>Bacteria</taxon>
        <taxon>Bacillati</taxon>
        <taxon>Actinomycetota</taxon>
        <taxon>Actinomycetes</taxon>
        <taxon>Mycobacteriales</taxon>
        <taxon>Gordoniaceae</taxon>
        <taxon>Gordonia</taxon>
    </lineage>
</organism>
<dbReference type="HOGENOM" id="CLU_2770092_0_0_11"/>
<gene>
    <name evidence="1" type="ordered locus">GPOL_c31980</name>
</gene>
<keyword evidence="2" id="KW-1185">Reference proteome</keyword>
<proteinExistence type="predicted"/>
<dbReference type="Proteomes" id="UP000009154">
    <property type="component" value="Chromosome"/>
</dbReference>
<dbReference type="EMBL" id="CP003119">
    <property type="protein sequence ID" value="AFA74213.1"/>
    <property type="molecule type" value="Genomic_DNA"/>
</dbReference>
<accession>H6MX95</accession>